<keyword evidence="2" id="KW-1185">Reference proteome</keyword>
<reference evidence="1 2" key="1">
    <citation type="submission" date="2022-06" db="EMBL/GenBank/DDBJ databases">
        <title>Genomic Encyclopedia of Archaeal and Bacterial Type Strains, Phase II (KMG-II): from individual species to whole genera.</title>
        <authorList>
            <person name="Goeker M."/>
        </authorList>
    </citation>
    <scope>NUCLEOTIDE SEQUENCE [LARGE SCALE GENOMIC DNA]</scope>
    <source>
        <strain evidence="1 2">DSM 45037</strain>
    </source>
</reference>
<dbReference type="SUPFAM" id="SSF110296">
    <property type="entry name" value="Oligoxyloglucan reducing end-specific cellobiohydrolase"/>
    <property type="match status" value="1"/>
</dbReference>
<evidence type="ECO:0008006" key="3">
    <source>
        <dbReference type="Google" id="ProtNLM"/>
    </source>
</evidence>
<name>A0ABT1H5Y6_9NOCA</name>
<dbReference type="Proteomes" id="UP001205740">
    <property type="component" value="Unassembled WGS sequence"/>
</dbReference>
<proteinExistence type="predicted"/>
<gene>
    <name evidence="1" type="ORF">LX12_003851</name>
</gene>
<protein>
    <recommendedName>
        <fullName evidence="3">Exo-alpha-sialidase</fullName>
    </recommendedName>
</protein>
<dbReference type="EMBL" id="JAMTCG010000007">
    <property type="protein sequence ID" value="MCP2162643.1"/>
    <property type="molecule type" value="Genomic_DNA"/>
</dbReference>
<dbReference type="InterPro" id="IPR015943">
    <property type="entry name" value="WD40/YVTN_repeat-like_dom_sf"/>
</dbReference>
<organism evidence="1 2">
    <name type="scientific">Williamsia serinedens</name>
    <dbReference type="NCBI Taxonomy" id="391736"/>
    <lineage>
        <taxon>Bacteria</taxon>
        <taxon>Bacillati</taxon>
        <taxon>Actinomycetota</taxon>
        <taxon>Actinomycetes</taxon>
        <taxon>Mycobacteriales</taxon>
        <taxon>Nocardiaceae</taxon>
        <taxon>Williamsia</taxon>
    </lineage>
</organism>
<evidence type="ECO:0000313" key="1">
    <source>
        <dbReference type="EMBL" id="MCP2162643.1"/>
    </source>
</evidence>
<dbReference type="Gene3D" id="2.130.10.10">
    <property type="entry name" value="YVTN repeat-like/Quinoprotein amine dehydrogenase"/>
    <property type="match status" value="1"/>
</dbReference>
<evidence type="ECO:0000313" key="2">
    <source>
        <dbReference type="Proteomes" id="UP001205740"/>
    </source>
</evidence>
<dbReference type="RefSeq" id="WP_253656203.1">
    <property type="nucleotide sequence ID" value="NZ_BAAAOE010000002.1"/>
</dbReference>
<comment type="caution">
    <text evidence="1">The sequence shown here is derived from an EMBL/GenBank/DDBJ whole genome shotgun (WGS) entry which is preliminary data.</text>
</comment>
<sequence length="415" mass="44765">MPRPSRLNPRAVADATVASFGDLRPCADPVGALNWSLTGINHWKPVIAVGVDGNAYGRSGTTVATMSVDSWANTVDGPDFSSLHSGAQIVYVNRLSEGWVFATDNSSTDTLIWWFSPASQTWGPSMTVNQIVSCRSTTLNILGVSMPKPGPDGKSVLLYGEYGGGYSTARKLWMTRDGGQTWTSILTIGPGTDTANACHFHQSTYDPKRQRIIASTGDVGNRGLFFSDDWGRTWKRWTQPSTSPYYNSAAPAGNMQPTAVIVIEDRVFGTPDEGSIKAGLIEMDLDAPERPGIRRFYTSVDTFGAGQYGYGQLAQRGREVYMCFPDTGSGSKKQLMVGTGDGGRTWWELGSIATSGSANSIGGIAGPDKNGYLYFTVFNATGFGQTGTRTVRAKVIDWKFRHPQAPALTYSPLAQ</sequence>
<accession>A0ABT1H5Y6</accession>